<protein>
    <submittedName>
        <fullName evidence="2">Uncharacterized protein</fullName>
    </submittedName>
</protein>
<dbReference type="InterPro" id="IPR002711">
    <property type="entry name" value="HNH"/>
</dbReference>
<dbReference type="Pfam" id="PF02720">
    <property type="entry name" value="DUF222"/>
    <property type="match status" value="1"/>
</dbReference>
<organism evidence="2 3">
    <name type="scientific">Microbacterium sediminis</name>
    <dbReference type="NCBI Taxonomy" id="904291"/>
    <lineage>
        <taxon>Bacteria</taxon>
        <taxon>Bacillati</taxon>
        <taxon>Actinomycetota</taxon>
        <taxon>Actinomycetes</taxon>
        <taxon>Micrococcales</taxon>
        <taxon>Microbacteriaceae</taxon>
        <taxon>Microbacterium</taxon>
    </lineage>
</organism>
<dbReference type="EMBL" id="LXMD01000021">
    <property type="protein sequence ID" value="OCG74700.1"/>
    <property type="molecule type" value="Genomic_DNA"/>
</dbReference>
<name>A0A1B9NDP0_9MICO</name>
<dbReference type="AlphaFoldDB" id="A0A1B9NDP0"/>
<comment type="similarity">
    <text evidence="1">Belongs to the Rv1128c/1148c/1588c/1702c/1945/3466 family.</text>
</comment>
<evidence type="ECO:0000256" key="1">
    <source>
        <dbReference type="ARBA" id="ARBA00023450"/>
    </source>
</evidence>
<dbReference type="InterPro" id="IPR003870">
    <property type="entry name" value="DUF222"/>
</dbReference>
<evidence type="ECO:0000313" key="2">
    <source>
        <dbReference type="EMBL" id="OCG74700.1"/>
    </source>
</evidence>
<dbReference type="OrthoDB" id="5177627at2"/>
<reference evidence="2 3" key="1">
    <citation type="submission" date="2016-05" db="EMBL/GenBank/DDBJ databases">
        <authorList>
            <person name="Lavstsen T."/>
            <person name="Jespersen J.S."/>
        </authorList>
    </citation>
    <scope>NUCLEOTIDE SEQUENCE [LARGE SCALE GENOMIC DNA]</scope>
    <source>
        <strain evidence="2 3">YLB-01</strain>
    </source>
</reference>
<dbReference type="Pfam" id="PF01844">
    <property type="entry name" value="HNH"/>
    <property type="match status" value="1"/>
</dbReference>
<proteinExistence type="inferred from homology"/>
<dbReference type="GO" id="GO:0003676">
    <property type="term" value="F:nucleic acid binding"/>
    <property type="evidence" value="ECO:0007669"/>
    <property type="project" value="InterPro"/>
</dbReference>
<dbReference type="InterPro" id="IPR003615">
    <property type="entry name" value="HNH_nuc"/>
</dbReference>
<dbReference type="Gene3D" id="1.10.30.50">
    <property type="match status" value="1"/>
</dbReference>
<dbReference type="STRING" id="904291.A7J15_03980"/>
<accession>A0A1B9NDP0</accession>
<dbReference type="RefSeq" id="WP_067024849.1">
    <property type="nucleotide sequence ID" value="NZ_CP038256.1"/>
</dbReference>
<evidence type="ECO:0000313" key="3">
    <source>
        <dbReference type="Proteomes" id="UP000093355"/>
    </source>
</evidence>
<dbReference type="GO" id="GO:0008270">
    <property type="term" value="F:zinc ion binding"/>
    <property type="evidence" value="ECO:0007669"/>
    <property type="project" value="InterPro"/>
</dbReference>
<gene>
    <name evidence="2" type="ORF">A7J15_03980</name>
</gene>
<dbReference type="CDD" id="cd00085">
    <property type="entry name" value="HNHc"/>
    <property type="match status" value="1"/>
</dbReference>
<dbReference type="GO" id="GO:0004519">
    <property type="term" value="F:endonuclease activity"/>
    <property type="evidence" value="ECO:0007669"/>
    <property type="project" value="InterPro"/>
</dbReference>
<keyword evidence="3" id="KW-1185">Reference proteome</keyword>
<dbReference type="SMART" id="SM00507">
    <property type="entry name" value="HNHc"/>
    <property type="match status" value="1"/>
</dbReference>
<sequence>MTTTAQLLDQAERLVRDARASLDAPGLAPAELTGLLQVLGRVRREVDAATAVVASEVSRQSRRELGRDALARRQGFRSPVAMIATVTGSSAGDAVRLVQVGDAIAPRASLAGEAMPARHPHVAEAVSAGRLGTSAAAAIVSLLDRMTPRAGQERCLQMERVLAERLSGATPDEARRLLIEAEAALDPGGAETRHDVARAARELRTSQDAEGMTVLRARLDAETAAPILAVLDAEVTRVIRSNEREEDEARKDPRTVPQIQADALAALAAHALGCDRVPTGATTTVVVRMDLPSLLAATGRAGGEVVGRSARGEALIRIDGVDQPVPASAIRRMASDAEVIPMLLARDGQVLDLGRRERLFTKSQKLALAERDGGCAFCGAPPGHTVVHHIRWWSRGGPTNLDNGVLLCTACHHRIHDDGWEIEVHGQHVRFIPPPWLDPARVPRAAARERVRVAA</sequence>
<comment type="caution">
    <text evidence="2">The sequence shown here is derived from an EMBL/GenBank/DDBJ whole genome shotgun (WGS) entry which is preliminary data.</text>
</comment>
<dbReference type="Proteomes" id="UP000093355">
    <property type="component" value="Unassembled WGS sequence"/>
</dbReference>